<gene>
    <name evidence="3" type="ORF">GM1_013_01100</name>
</gene>
<feature type="transmembrane region" description="Helical" evidence="2">
    <location>
        <begin position="68"/>
        <end position="90"/>
    </location>
</feature>
<dbReference type="eggNOG" id="ENOG503340R">
    <property type="taxonomic scope" value="Bacteria"/>
</dbReference>
<keyword evidence="2" id="KW-0812">Transmembrane</keyword>
<evidence type="ECO:0000256" key="2">
    <source>
        <dbReference type="SAM" id="Phobius"/>
    </source>
</evidence>
<dbReference type="RefSeq" id="WP_008378659.1">
    <property type="nucleotide sequence ID" value="NZ_BAOP01000013.1"/>
</dbReference>
<dbReference type="Proteomes" id="UP000035009">
    <property type="component" value="Unassembled WGS sequence"/>
</dbReference>
<keyword evidence="2" id="KW-0472">Membrane</keyword>
<organism evidence="3 4">
    <name type="scientific">Gordonia malaquae NBRC 108250</name>
    <dbReference type="NCBI Taxonomy" id="1223542"/>
    <lineage>
        <taxon>Bacteria</taxon>
        <taxon>Bacillati</taxon>
        <taxon>Actinomycetota</taxon>
        <taxon>Actinomycetes</taxon>
        <taxon>Mycobacteriales</taxon>
        <taxon>Gordoniaceae</taxon>
        <taxon>Gordonia</taxon>
    </lineage>
</organism>
<dbReference type="EMBL" id="BAOP01000013">
    <property type="protein sequence ID" value="GAC79973.1"/>
    <property type="molecule type" value="Genomic_DNA"/>
</dbReference>
<evidence type="ECO:0000313" key="3">
    <source>
        <dbReference type="EMBL" id="GAC79973.1"/>
    </source>
</evidence>
<dbReference type="STRING" id="410332.SAMN04488550_0890"/>
<sequence length="140" mass="15176">MTSPYPPNPWEKNNGFQQPTPQAPPLVAIGDISCTQTHIVTPSGTAPIAGASWHVTDMSHTSEEIPTWAIVCAVVGAFVVCLFSLFFLLAKERRTTGFVQVTVTSGGFMHTTSVPVFDPSNVMDVYNRVAYARNLSGVQY</sequence>
<accession>M3VBB5</accession>
<protein>
    <submittedName>
        <fullName evidence="3">Uncharacterized protein</fullName>
    </submittedName>
</protein>
<keyword evidence="2" id="KW-1133">Transmembrane helix</keyword>
<name>M3VBB5_GORML</name>
<feature type="region of interest" description="Disordered" evidence="1">
    <location>
        <begin position="1"/>
        <end position="21"/>
    </location>
</feature>
<comment type="caution">
    <text evidence="3">The sequence shown here is derived from an EMBL/GenBank/DDBJ whole genome shotgun (WGS) entry which is preliminary data.</text>
</comment>
<keyword evidence="4" id="KW-1185">Reference proteome</keyword>
<proteinExistence type="predicted"/>
<evidence type="ECO:0000256" key="1">
    <source>
        <dbReference type="SAM" id="MobiDB-lite"/>
    </source>
</evidence>
<evidence type="ECO:0000313" key="4">
    <source>
        <dbReference type="Proteomes" id="UP000035009"/>
    </source>
</evidence>
<dbReference type="AlphaFoldDB" id="M3VBB5"/>
<dbReference type="OrthoDB" id="5111891at2"/>
<reference evidence="3 4" key="1">
    <citation type="submission" date="2013-02" db="EMBL/GenBank/DDBJ databases">
        <title>Whole genome shotgun sequence of Gordonia malaquae NBRC 108250.</title>
        <authorList>
            <person name="Yoshida I."/>
            <person name="Hosoyama A."/>
            <person name="Tsuchikane K."/>
            <person name="Ando Y."/>
            <person name="Baba S."/>
            <person name="Ohji S."/>
            <person name="Hamada M."/>
            <person name="Tamura T."/>
            <person name="Yamazoe A."/>
            <person name="Yamazaki S."/>
            <person name="Fujita N."/>
        </authorList>
    </citation>
    <scope>NUCLEOTIDE SEQUENCE [LARGE SCALE GENOMIC DNA]</scope>
    <source>
        <strain evidence="3 4">NBRC 108250</strain>
    </source>
</reference>